<dbReference type="AlphaFoldDB" id="A0A917DEE7"/>
<proteinExistence type="predicted"/>
<gene>
    <name evidence="1" type="ORF">GCM10010989_00850</name>
</gene>
<sequence length="209" mass="22688">MTVDVQLHEITGATDAEERFIKDSVILLRKAVSSPGFGGSVRQADYGFAGWQSLHGGVKDMDGLQIWDRIVHGRECGKTADHTLDLAISVEDMDGPESAHPVIGRTRLGTLPIRTARWFVALCMDAGDRVNMAAHLMHQWMHVSGFVHGKDHTGHDAPAVIAKLVRRSLESDFGDEIDAQVTAHLTLDVSDCDCCVNADAPEPTPVRAA</sequence>
<dbReference type="RefSeq" id="WP_156521789.1">
    <property type="nucleotide sequence ID" value="NZ_BMIO01000001.1"/>
</dbReference>
<name>A0A917DEE7_9SPHN</name>
<organism evidence="1 2">
    <name type="scientific">Croceicoccus pelagius</name>
    <dbReference type="NCBI Taxonomy" id="1703341"/>
    <lineage>
        <taxon>Bacteria</taxon>
        <taxon>Pseudomonadati</taxon>
        <taxon>Pseudomonadota</taxon>
        <taxon>Alphaproteobacteria</taxon>
        <taxon>Sphingomonadales</taxon>
        <taxon>Erythrobacteraceae</taxon>
        <taxon>Croceicoccus</taxon>
    </lineage>
</organism>
<accession>A0A917DEE7</accession>
<dbReference type="Proteomes" id="UP000598997">
    <property type="component" value="Unassembled WGS sequence"/>
</dbReference>
<evidence type="ECO:0000313" key="1">
    <source>
        <dbReference type="EMBL" id="GGD30566.1"/>
    </source>
</evidence>
<keyword evidence="2" id="KW-1185">Reference proteome</keyword>
<reference evidence="1 2" key="1">
    <citation type="journal article" date="2014" name="Int. J. Syst. Evol. Microbiol.">
        <title>Complete genome sequence of Corynebacterium casei LMG S-19264T (=DSM 44701T), isolated from a smear-ripened cheese.</title>
        <authorList>
            <consortium name="US DOE Joint Genome Institute (JGI-PGF)"/>
            <person name="Walter F."/>
            <person name="Albersmeier A."/>
            <person name="Kalinowski J."/>
            <person name="Ruckert C."/>
        </authorList>
    </citation>
    <scope>NUCLEOTIDE SEQUENCE [LARGE SCALE GENOMIC DNA]</scope>
    <source>
        <strain evidence="1 2">CGMCC 1.15358</strain>
    </source>
</reference>
<evidence type="ECO:0000313" key="2">
    <source>
        <dbReference type="Proteomes" id="UP000598997"/>
    </source>
</evidence>
<dbReference type="EMBL" id="BMIO01000001">
    <property type="protein sequence ID" value="GGD30566.1"/>
    <property type="molecule type" value="Genomic_DNA"/>
</dbReference>
<comment type="caution">
    <text evidence="1">The sequence shown here is derived from an EMBL/GenBank/DDBJ whole genome shotgun (WGS) entry which is preliminary data.</text>
</comment>
<dbReference type="OrthoDB" id="7432191at2"/>
<protein>
    <submittedName>
        <fullName evidence="1">Uncharacterized protein</fullName>
    </submittedName>
</protein>